<dbReference type="InterPro" id="IPR046796">
    <property type="entry name" value="Transposase_32_dom"/>
</dbReference>
<sequence length="136" mass="15647">MTQCKTITRPSARRELFRRGAYSITTFPRMQQIAEGYGWMNFNQMIGVCNISWVQEFYANALGRDDDDYTSYVRGVEISYAPDVIDTVFGFRPEEHCMVIQRRTSGHTEAEYAEMLQGARISPKFVTCVNLRLPAV</sequence>
<proteinExistence type="predicted"/>
<reference evidence="2 3" key="1">
    <citation type="journal article" date="2018" name="Front. Plant Sci.">
        <title>Red Clover (Trifolium pratense) and Zigzag Clover (T. medium) - A Picture of Genomic Similarities and Differences.</title>
        <authorList>
            <person name="Dluhosova J."/>
            <person name="Istvanek J."/>
            <person name="Nedelnik J."/>
            <person name="Repkova J."/>
        </authorList>
    </citation>
    <scope>NUCLEOTIDE SEQUENCE [LARGE SCALE GENOMIC DNA]</scope>
    <source>
        <strain evidence="3">cv. 10/8</strain>
        <tissue evidence="2">Leaf</tissue>
    </source>
</reference>
<feature type="domain" description="Putative plant transposon protein" evidence="1">
    <location>
        <begin position="37"/>
        <end position="113"/>
    </location>
</feature>
<dbReference type="AlphaFoldDB" id="A0A392NND5"/>
<name>A0A392NND5_9FABA</name>
<evidence type="ECO:0000313" key="2">
    <source>
        <dbReference type="EMBL" id="MCI00894.1"/>
    </source>
</evidence>
<dbReference type="Proteomes" id="UP000265520">
    <property type="component" value="Unassembled WGS sequence"/>
</dbReference>
<organism evidence="2 3">
    <name type="scientific">Trifolium medium</name>
    <dbReference type="NCBI Taxonomy" id="97028"/>
    <lineage>
        <taxon>Eukaryota</taxon>
        <taxon>Viridiplantae</taxon>
        <taxon>Streptophyta</taxon>
        <taxon>Embryophyta</taxon>
        <taxon>Tracheophyta</taxon>
        <taxon>Spermatophyta</taxon>
        <taxon>Magnoliopsida</taxon>
        <taxon>eudicotyledons</taxon>
        <taxon>Gunneridae</taxon>
        <taxon>Pentapetalae</taxon>
        <taxon>rosids</taxon>
        <taxon>fabids</taxon>
        <taxon>Fabales</taxon>
        <taxon>Fabaceae</taxon>
        <taxon>Papilionoideae</taxon>
        <taxon>50 kb inversion clade</taxon>
        <taxon>NPAAA clade</taxon>
        <taxon>Hologalegina</taxon>
        <taxon>IRL clade</taxon>
        <taxon>Trifolieae</taxon>
        <taxon>Trifolium</taxon>
    </lineage>
</organism>
<dbReference type="EMBL" id="LXQA010044545">
    <property type="protein sequence ID" value="MCI00894.1"/>
    <property type="molecule type" value="Genomic_DNA"/>
</dbReference>
<dbReference type="Pfam" id="PF20167">
    <property type="entry name" value="Transposase_32"/>
    <property type="match status" value="1"/>
</dbReference>
<accession>A0A392NND5</accession>
<keyword evidence="3" id="KW-1185">Reference proteome</keyword>
<evidence type="ECO:0000313" key="3">
    <source>
        <dbReference type="Proteomes" id="UP000265520"/>
    </source>
</evidence>
<comment type="caution">
    <text evidence="2">The sequence shown here is derived from an EMBL/GenBank/DDBJ whole genome shotgun (WGS) entry which is preliminary data.</text>
</comment>
<protein>
    <recommendedName>
        <fullName evidence="1">Putative plant transposon protein domain-containing protein</fullName>
    </recommendedName>
</protein>
<evidence type="ECO:0000259" key="1">
    <source>
        <dbReference type="Pfam" id="PF20167"/>
    </source>
</evidence>